<evidence type="ECO:0000256" key="1">
    <source>
        <dbReference type="SAM" id="MobiDB-lite"/>
    </source>
</evidence>
<dbReference type="Pfam" id="PF00481">
    <property type="entry name" value="PP2C"/>
    <property type="match status" value="1"/>
</dbReference>
<dbReference type="PROSITE" id="PS51746">
    <property type="entry name" value="PPM_2"/>
    <property type="match status" value="1"/>
</dbReference>
<accession>A0AAW2BM56</accession>
<dbReference type="SUPFAM" id="SSF81606">
    <property type="entry name" value="PP2C-like"/>
    <property type="match status" value="1"/>
</dbReference>
<dbReference type="Proteomes" id="UP001459277">
    <property type="component" value="Unassembled WGS sequence"/>
</dbReference>
<keyword evidence="4" id="KW-1185">Reference proteome</keyword>
<gene>
    <name evidence="3" type="ORF">SO802_031173</name>
</gene>
<dbReference type="SMART" id="SM01129">
    <property type="entry name" value="DELLA"/>
    <property type="match status" value="1"/>
</dbReference>
<dbReference type="AlphaFoldDB" id="A0AAW2BM56"/>
<feature type="compositionally biased region" description="Basic and acidic residues" evidence="1">
    <location>
        <begin position="382"/>
        <end position="398"/>
    </location>
</feature>
<sequence>MAMGRVWIGYTHTLPEKFVHGYPIINTHFDCPSLPLPLLPLQPFLFLLQPFSHLFHDFEVGEIDEGFDRRDGGMDELLAVLGYQVRASDMAEVAQKLELLEDLMRNTQGIVDYDQSFFNGNLCEWLENNVKRSSFRTDYIPWHILFPVAIWKLWLHRNDMLFKEKRANQELYRGALHAAQEYLYCLGKADRRVIQAVMQISVEAKLWALRDGLSLCVSLHIVALQVDAKVILEGMTSEHCNNLNHSPLIMDCRALINQVPQDVIYGRTKEDDWDENEDQFDEGETQYGDGGARIRLEGHSSFISMYTQQGKKGTNQDAMTVWEDFTGDKERLFCGVFDGHGPLGHRVARTVRDNLPSKLTAAVEDSQHNRCQDFGADDEEDHDHNDHSDSSLDSKDSIGNENSQNLLFSSWESSFVKAFNETDEELGLDSSIDSYCSGTTAVTIVKQDEHLIIANLGDSRAVLGTRGDNDKLVPIQLTADHKPCVPSEAERIKSCEGRIFAADEEPDVYRVWMTECDCPGLAMSRAFGDFCIKDCGLISTPEVSYRKITSNDEFLVLATDGVWDALSNNEVIRIVGSAKRRSKAAKLLVAHAINGWKYKYPTSKVDDCAVICLFFKSQTTKPMSKNSKSNANNPKFLDYRSIKCCGKSPESVIVNDNRITVIDRIGSKKECGALDGGVSRVNTILKISRSLSFMSRRKSSKRFDEVEAH</sequence>
<dbReference type="Gene3D" id="3.60.40.10">
    <property type="entry name" value="PPM-type phosphatase domain"/>
    <property type="match status" value="1"/>
</dbReference>
<dbReference type="InterPro" id="IPR021914">
    <property type="entry name" value="TF_DELLA_N"/>
</dbReference>
<evidence type="ECO:0000313" key="4">
    <source>
        <dbReference type="Proteomes" id="UP001459277"/>
    </source>
</evidence>
<dbReference type="Pfam" id="PF12041">
    <property type="entry name" value="DELLA"/>
    <property type="match status" value="1"/>
</dbReference>
<dbReference type="InterPro" id="IPR015655">
    <property type="entry name" value="PP2C"/>
</dbReference>
<feature type="region of interest" description="Disordered" evidence="1">
    <location>
        <begin position="363"/>
        <end position="399"/>
    </location>
</feature>
<protein>
    <recommendedName>
        <fullName evidence="2">PPM-type phosphatase domain-containing protein</fullName>
    </recommendedName>
</protein>
<reference evidence="3 4" key="1">
    <citation type="submission" date="2024-01" db="EMBL/GenBank/DDBJ databases">
        <title>A telomere-to-telomere, gap-free genome of sweet tea (Lithocarpus litseifolius).</title>
        <authorList>
            <person name="Zhou J."/>
        </authorList>
    </citation>
    <scope>NUCLEOTIDE SEQUENCE [LARGE SCALE GENOMIC DNA]</scope>
    <source>
        <strain evidence="3">Zhou-2022a</strain>
        <tissue evidence="3">Leaf</tissue>
    </source>
</reference>
<feature type="domain" description="PPM-type phosphatase" evidence="2">
    <location>
        <begin position="302"/>
        <end position="615"/>
    </location>
</feature>
<dbReference type="InterPro" id="IPR001932">
    <property type="entry name" value="PPM-type_phosphatase-like_dom"/>
</dbReference>
<dbReference type="PANTHER" id="PTHR47992">
    <property type="entry name" value="PROTEIN PHOSPHATASE"/>
    <property type="match status" value="1"/>
</dbReference>
<dbReference type="InterPro" id="IPR036457">
    <property type="entry name" value="PPM-type-like_dom_sf"/>
</dbReference>
<name>A0AAW2BM56_9ROSI</name>
<dbReference type="EMBL" id="JAZDWU010000011">
    <property type="protein sequence ID" value="KAK9986222.1"/>
    <property type="molecule type" value="Genomic_DNA"/>
</dbReference>
<dbReference type="Gene3D" id="1.10.10.1290">
    <property type="entry name" value="Transcriptional regulator DELLA, N-terminal domain"/>
    <property type="match status" value="1"/>
</dbReference>
<dbReference type="CDD" id="cd00143">
    <property type="entry name" value="PP2Cc"/>
    <property type="match status" value="1"/>
</dbReference>
<proteinExistence type="predicted"/>
<dbReference type="GO" id="GO:0004722">
    <property type="term" value="F:protein serine/threonine phosphatase activity"/>
    <property type="evidence" value="ECO:0007669"/>
    <property type="project" value="InterPro"/>
</dbReference>
<organism evidence="3 4">
    <name type="scientific">Lithocarpus litseifolius</name>
    <dbReference type="NCBI Taxonomy" id="425828"/>
    <lineage>
        <taxon>Eukaryota</taxon>
        <taxon>Viridiplantae</taxon>
        <taxon>Streptophyta</taxon>
        <taxon>Embryophyta</taxon>
        <taxon>Tracheophyta</taxon>
        <taxon>Spermatophyta</taxon>
        <taxon>Magnoliopsida</taxon>
        <taxon>eudicotyledons</taxon>
        <taxon>Gunneridae</taxon>
        <taxon>Pentapetalae</taxon>
        <taxon>rosids</taxon>
        <taxon>fabids</taxon>
        <taxon>Fagales</taxon>
        <taxon>Fagaceae</taxon>
        <taxon>Lithocarpus</taxon>
    </lineage>
</organism>
<comment type="caution">
    <text evidence="3">The sequence shown here is derived from an EMBL/GenBank/DDBJ whole genome shotgun (WGS) entry which is preliminary data.</text>
</comment>
<dbReference type="InterPro" id="IPR038088">
    <property type="entry name" value="DELLA_N_sf"/>
</dbReference>
<dbReference type="SMART" id="SM00332">
    <property type="entry name" value="PP2Cc"/>
    <property type="match status" value="1"/>
</dbReference>
<evidence type="ECO:0000313" key="3">
    <source>
        <dbReference type="EMBL" id="KAK9986222.1"/>
    </source>
</evidence>
<evidence type="ECO:0000259" key="2">
    <source>
        <dbReference type="PROSITE" id="PS51746"/>
    </source>
</evidence>